<evidence type="ECO:0000256" key="3">
    <source>
        <dbReference type="ARBA" id="ARBA00023014"/>
    </source>
</evidence>
<evidence type="ECO:0000313" key="6">
    <source>
        <dbReference type="EMBL" id="MFI7846648.1"/>
    </source>
</evidence>
<dbReference type="SUPFAM" id="SSF54862">
    <property type="entry name" value="4Fe-4S ferredoxins"/>
    <property type="match status" value="1"/>
</dbReference>
<evidence type="ECO:0000256" key="4">
    <source>
        <dbReference type="SAM" id="Phobius"/>
    </source>
</evidence>
<evidence type="ECO:0000259" key="5">
    <source>
        <dbReference type="PROSITE" id="PS51379"/>
    </source>
</evidence>
<dbReference type="InterPro" id="IPR007525">
    <property type="entry name" value="FrhB_FdhB_C"/>
</dbReference>
<comment type="caution">
    <text evidence="6">The sequence shown here is derived from an EMBL/GenBank/DDBJ whole genome shotgun (WGS) entry which is preliminary data.</text>
</comment>
<sequence>MKINCLDIKCSGCRACELTCPKEAIKFEIDERGFKYPEINEKKCIDCGLCRSVCQCCVGKKENDEYKSFLAYYPGNQVRKVSQSGGLFYGLAEMIISQGGIVYGAALDERLEVFQMRVKDMSNLSNLQGSKYVQSDTRRSYGQVLKDLKEGSTVLYSGTSCMISGLYLFLKKKHIDITKLYTCDLICHGVVSPKLYQENIERIEKIEKKKINSVNFRDKKFGWHSHNETYIFEDGSTKTERNYTELFYTHVALRECCYQCQFTAMNKKVADITMADFWGISEVAPEIEDDNKGFSLAITHSKAGEELLNSSKLYIKEVEKNRVLEKNRTREISKPFIYDKFWKDYKKYGYSYCLKKYTIYGGIKFKIKRKILKAFKCW</sequence>
<protein>
    <submittedName>
        <fullName evidence="6">Coenzyme F420 hydrogenase/dehydrogenase, beta subunit C-terminal domain</fullName>
    </submittedName>
</protein>
<dbReference type="RefSeq" id="WP_396570494.1">
    <property type="nucleotide sequence ID" value="NZ_JBITRD010000017.1"/>
</dbReference>
<evidence type="ECO:0000256" key="1">
    <source>
        <dbReference type="ARBA" id="ARBA00022723"/>
    </source>
</evidence>
<dbReference type="PROSITE" id="PS51379">
    <property type="entry name" value="4FE4S_FER_2"/>
    <property type="match status" value="2"/>
</dbReference>
<feature type="domain" description="4Fe-4S ferredoxin-type" evidence="5">
    <location>
        <begin position="35"/>
        <end position="64"/>
    </location>
</feature>
<dbReference type="PANTHER" id="PTHR43193">
    <property type="match status" value="1"/>
</dbReference>
<dbReference type="InterPro" id="IPR052977">
    <property type="entry name" value="Polyferredoxin-like_ET"/>
</dbReference>
<dbReference type="Gene3D" id="3.30.70.20">
    <property type="match status" value="1"/>
</dbReference>
<keyword evidence="1" id="KW-0479">Metal-binding</keyword>
<proteinExistence type="predicted"/>
<evidence type="ECO:0000256" key="2">
    <source>
        <dbReference type="ARBA" id="ARBA00023004"/>
    </source>
</evidence>
<keyword evidence="4" id="KW-0812">Transmembrane</keyword>
<dbReference type="InterPro" id="IPR017900">
    <property type="entry name" value="4Fe4S_Fe_S_CS"/>
</dbReference>
<name>A0ABW8B1W1_9FIRM</name>
<keyword evidence="2" id="KW-0408">Iron</keyword>
<accession>A0ABW8B1W1</accession>
<feature type="transmembrane region" description="Helical" evidence="4">
    <location>
        <begin position="87"/>
        <end position="106"/>
    </location>
</feature>
<keyword evidence="4" id="KW-0472">Membrane</keyword>
<dbReference type="Pfam" id="PF12838">
    <property type="entry name" value="Fer4_7"/>
    <property type="match status" value="1"/>
</dbReference>
<dbReference type="InterPro" id="IPR017896">
    <property type="entry name" value="4Fe4S_Fe-S-bd"/>
</dbReference>
<dbReference type="EMBL" id="JBITRD010000017">
    <property type="protein sequence ID" value="MFI7846648.1"/>
    <property type="molecule type" value="Genomic_DNA"/>
</dbReference>
<gene>
    <name evidence="6" type="ORF">ACIF0M_14215</name>
</gene>
<keyword evidence="4" id="KW-1133">Transmembrane helix</keyword>
<dbReference type="PANTHER" id="PTHR43193:SF2">
    <property type="entry name" value="POLYFERREDOXIN PROTEIN FWDF"/>
    <property type="match status" value="1"/>
</dbReference>
<reference evidence="6 7" key="1">
    <citation type="submission" date="2024-08" db="EMBL/GenBank/DDBJ databases">
        <authorList>
            <person name="Vancuren S.J."/>
            <person name="Allen-Vercoe E."/>
        </authorList>
    </citation>
    <scope>NUCLEOTIDE SEQUENCE [LARGE SCALE GENOMIC DNA]</scope>
    <source>
        <strain evidence="6 7">16-6-I_42_FAA</strain>
    </source>
</reference>
<evidence type="ECO:0000313" key="7">
    <source>
        <dbReference type="Proteomes" id="UP001614216"/>
    </source>
</evidence>
<keyword evidence="3" id="KW-0411">Iron-sulfur</keyword>
<dbReference type="Pfam" id="PF04432">
    <property type="entry name" value="FrhB_FdhB_C"/>
    <property type="match status" value="1"/>
</dbReference>
<dbReference type="Proteomes" id="UP001614216">
    <property type="component" value="Unassembled WGS sequence"/>
</dbReference>
<organism evidence="6 7">
    <name type="scientific">Dorea amylophila</name>
    <dbReference type="NCBI Taxonomy" id="2981789"/>
    <lineage>
        <taxon>Bacteria</taxon>
        <taxon>Bacillati</taxon>
        <taxon>Bacillota</taxon>
        <taxon>Clostridia</taxon>
        <taxon>Lachnospirales</taxon>
        <taxon>Lachnospiraceae</taxon>
        <taxon>Dorea</taxon>
    </lineage>
</organism>
<dbReference type="PROSITE" id="PS00198">
    <property type="entry name" value="4FE4S_FER_1"/>
    <property type="match status" value="1"/>
</dbReference>
<keyword evidence="7" id="KW-1185">Reference proteome</keyword>
<feature type="domain" description="4Fe-4S ferredoxin-type" evidence="5">
    <location>
        <begin position="1"/>
        <end position="30"/>
    </location>
</feature>